<evidence type="ECO:0000259" key="4">
    <source>
        <dbReference type="Pfam" id="PF25322"/>
    </source>
</evidence>
<evidence type="ECO:0000313" key="6">
    <source>
        <dbReference type="Proteomes" id="UP000054359"/>
    </source>
</evidence>
<dbReference type="EMBL" id="KK113814">
    <property type="protein sequence ID" value="KFM61088.1"/>
    <property type="molecule type" value="Genomic_DNA"/>
</dbReference>
<dbReference type="AlphaFoldDB" id="A0A087T7J9"/>
<keyword evidence="6" id="KW-1185">Reference proteome</keyword>
<accession>A0A087T7J9</accession>
<evidence type="ECO:0000259" key="2">
    <source>
        <dbReference type="Pfam" id="PF05422"/>
    </source>
</evidence>
<dbReference type="Proteomes" id="UP000054359">
    <property type="component" value="Unassembled WGS sequence"/>
</dbReference>
<dbReference type="GO" id="GO:0005886">
    <property type="term" value="C:plasma membrane"/>
    <property type="evidence" value="ECO:0007669"/>
    <property type="project" value="TreeGrafter"/>
</dbReference>
<dbReference type="GO" id="GO:0038203">
    <property type="term" value="P:TORC2 signaling"/>
    <property type="evidence" value="ECO:0007669"/>
    <property type="project" value="TreeGrafter"/>
</dbReference>
<sequence>MAFYDDPKFLLSHIHHSFITCDDTGMCEMALLNEIVTDKSLRSSKGDDDDDPVTKVLDYYANTLESELLEAGQSYDIVSGMGFIAGHRHRSNTAQRLEKMKKDRQIQANITHIQWKDCSSQLNEKELAELFPRKDLSQLKEQKPPSKSALSEALELFPAAPSNPFSEYARFDGRTCRTAPTKKILIYLTMLPEEERNYGMEVVCLSNARVQDLIGLICWMYTNEGKEPKLHPSVSNYCLKIAEETGEVDEDFPSLDGNELVGKFGFPFLALMERKNKNNSLLVTMYIEDEMTKFDVPSLDLTLREVADLASHRVSFNYSLRKSKAYHIEKPDEPGIAIPLDSKLSNFKSLVFHLIFEDNAR</sequence>
<evidence type="ECO:0000259" key="3">
    <source>
        <dbReference type="Pfam" id="PF16978"/>
    </source>
</evidence>
<dbReference type="InterPro" id="IPR032679">
    <property type="entry name" value="Sin1_N"/>
</dbReference>
<dbReference type="Pfam" id="PF05422">
    <property type="entry name" value="SIN1"/>
    <property type="match status" value="1"/>
</dbReference>
<evidence type="ECO:0000256" key="1">
    <source>
        <dbReference type="ARBA" id="ARBA00009407"/>
    </source>
</evidence>
<dbReference type="Pfam" id="PF16978">
    <property type="entry name" value="CRIM"/>
    <property type="match status" value="1"/>
</dbReference>
<dbReference type="InterPro" id="IPR031567">
    <property type="entry name" value="CRIM_dom"/>
</dbReference>
<dbReference type="GO" id="GO:0031932">
    <property type="term" value="C:TORC2 complex"/>
    <property type="evidence" value="ECO:0007669"/>
    <property type="project" value="InterPro"/>
</dbReference>
<dbReference type="PANTHER" id="PTHR13335">
    <property type="entry name" value="TARGET OF RAPAMYCIN COMPLEX 2 SUBUNIT MAPKAP1"/>
    <property type="match status" value="1"/>
</dbReference>
<reference evidence="5 6" key="1">
    <citation type="submission" date="2013-11" db="EMBL/GenBank/DDBJ databases">
        <title>Genome sequencing of Stegodyphus mimosarum.</title>
        <authorList>
            <person name="Bechsgaard J."/>
        </authorList>
    </citation>
    <scope>NUCLEOTIDE SEQUENCE [LARGE SCALE GENOMIC DNA]</scope>
</reference>
<feature type="domain" description="Target of rapamycin complex 2 subunit MAPKAP1-like Ras-binding" evidence="4">
    <location>
        <begin position="292"/>
        <end position="355"/>
    </location>
</feature>
<evidence type="ECO:0000313" key="5">
    <source>
        <dbReference type="EMBL" id="KFM61088.1"/>
    </source>
</evidence>
<dbReference type="OrthoDB" id="241990at2759"/>
<dbReference type="Pfam" id="PF25322">
    <property type="entry name" value="RBD_SIN1"/>
    <property type="match status" value="1"/>
</dbReference>
<feature type="domain" description="CRIM" evidence="3">
    <location>
        <begin position="147"/>
        <end position="278"/>
    </location>
</feature>
<feature type="non-terminal residue" evidence="5">
    <location>
        <position position="361"/>
    </location>
</feature>
<organism evidence="5 6">
    <name type="scientific">Stegodyphus mimosarum</name>
    <name type="common">African social velvet spider</name>
    <dbReference type="NCBI Taxonomy" id="407821"/>
    <lineage>
        <taxon>Eukaryota</taxon>
        <taxon>Metazoa</taxon>
        <taxon>Ecdysozoa</taxon>
        <taxon>Arthropoda</taxon>
        <taxon>Chelicerata</taxon>
        <taxon>Arachnida</taxon>
        <taxon>Araneae</taxon>
        <taxon>Araneomorphae</taxon>
        <taxon>Entelegynae</taxon>
        <taxon>Eresoidea</taxon>
        <taxon>Eresidae</taxon>
        <taxon>Stegodyphus</taxon>
    </lineage>
</organism>
<dbReference type="GO" id="GO:0005737">
    <property type="term" value="C:cytoplasm"/>
    <property type="evidence" value="ECO:0007669"/>
    <property type="project" value="TreeGrafter"/>
</dbReference>
<dbReference type="PANTHER" id="PTHR13335:SF1">
    <property type="entry name" value="TARGET OF RAPAMYCIN COMPLEX 2 SUBUNIT MAPKAP1"/>
    <property type="match status" value="1"/>
</dbReference>
<comment type="similarity">
    <text evidence="1">Belongs to the SIN1 family.</text>
</comment>
<dbReference type="InterPro" id="IPR057339">
    <property type="entry name" value="RBD_SIN1"/>
</dbReference>
<dbReference type="OMA" id="TEMCEMV"/>
<feature type="domain" description="Sin1 N-terminal" evidence="2">
    <location>
        <begin position="18"/>
        <end position="136"/>
    </location>
</feature>
<name>A0A087T7J9_STEMI</name>
<dbReference type="InterPro" id="IPR008828">
    <property type="entry name" value="Sin1/Avo1"/>
</dbReference>
<protein>
    <submittedName>
        <fullName evidence="5">Target of rapamycin complex 2 subunit MAPKAP1</fullName>
    </submittedName>
</protein>
<proteinExistence type="inferred from homology"/>
<dbReference type="GO" id="GO:0005546">
    <property type="term" value="F:phosphatidylinositol-4,5-bisphosphate binding"/>
    <property type="evidence" value="ECO:0007669"/>
    <property type="project" value="TreeGrafter"/>
</dbReference>
<gene>
    <name evidence="5" type="ORF">X975_14824</name>
</gene>
<dbReference type="STRING" id="407821.A0A087T7J9"/>